<dbReference type="PANTHER" id="PTHR10643">
    <property type="entry name" value="KINETOCHORE PROTEIN NDC80"/>
    <property type="match status" value="1"/>
</dbReference>
<evidence type="ECO:0000256" key="7">
    <source>
        <dbReference type="ARBA" id="ARBA00023242"/>
    </source>
</evidence>
<dbReference type="InterPro" id="IPR038273">
    <property type="entry name" value="Ndc80_sf"/>
</dbReference>
<evidence type="ECO:0000256" key="10">
    <source>
        <dbReference type="RuleBase" id="RU368072"/>
    </source>
</evidence>
<comment type="similarity">
    <text evidence="1 10">Belongs to the NDC80/HEC1 family.</text>
</comment>
<keyword evidence="2 10" id="KW-0158">Chromosome</keyword>
<evidence type="ECO:0000256" key="3">
    <source>
        <dbReference type="ARBA" id="ARBA00022618"/>
    </source>
</evidence>
<dbReference type="EMBL" id="CP056065">
    <property type="protein sequence ID" value="UKJ87737.2"/>
    <property type="molecule type" value="Genomic_DNA"/>
</dbReference>
<feature type="domain" description="Kinetochore protein Ndc80 CH" evidence="12">
    <location>
        <begin position="9"/>
        <end position="110"/>
    </location>
</feature>
<evidence type="ECO:0000256" key="5">
    <source>
        <dbReference type="ARBA" id="ARBA00022838"/>
    </source>
</evidence>
<comment type="subcellular location">
    <subcellularLocation>
        <location evidence="10">Chromosome</location>
        <location evidence="10">Centromere</location>
        <location evidence="10">Kinetochore</location>
    </subcellularLocation>
    <subcellularLocation>
        <location evidence="10">Nucleus</location>
    </subcellularLocation>
</comment>
<dbReference type="Gene3D" id="1.10.287.1490">
    <property type="match status" value="1"/>
</dbReference>
<evidence type="ECO:0000256" key="4">
    <source>
        <dbReference type="ARBA" id="ARBA00022776"/>
    </source>
</evidence>
<dbReference type="InterPro" id="IPR055260">
    <property type="entry name" value="Ndc80_CH"/>
</dbReference>
<keyword evidence="3 10" id="KW-0132">Cell division</keyword>
<dbReference type="PANTHER" id="PTHR10643:SF2">
    <property type="entry name" value="KINETOCHORE PROTEIN NDC80 HOMOLOG"/>
    <property type="match status" value="1"/>
</dbReference>
<accession>A0A976QUD2</accession>
<evidence type="ECO:0000256" key="2">
    <source>
        <dbReference type="ARBA" id="ARBA00022454"/>
    </source>
</evidence>
<dbReference type="GO" id="GO:0005634">
    <property type="term" value="C:nucleus"/>
    <property type="evidence" value="ECO:0007669"/>
    <property type="project" value="UniProtKB-SubCell"/>
</dbReference>
<dbReference type="GO" id="GO:0051301">
    <property type="term" value="P:cell division"/>
    <property type="evidence" value="ECO:0007669"/>
    <property type="project" value="UniProtKB-UniRule"/>
</dbReference>
<comment type="subunit">
    <text evidence="10">Component of the NDC80 complex.</text>
</comment>
<dbReference type="Gene3D" id="1.10.418.30">
    <property type="entry name" value="Ncd80 complex, Ncd80 subunit"/>
    <property type="match status" value="1"/>
</dbReference>
<reference evidence="13" key="1">
    <citation type="submission" date="2022-07" db="EMBL/GenBank/DDBJ databases">
        <title>Evaluation of T. orientalis genome assembly methods using nanopore sequencing and analysis of variation between genomes.</title>
        <authorList>
            <person name="Yam J."/>
            <person name="Micallef M.L."/>
            <person name="Liu M."/>
            <person name="Djordjevic S.P."/>
            <person name="Bogema D.R."/>
            <person name="Jenkins C."/>
        </authorList>
    </citation>
    <scope>NUCLEOTIDE SEQUENCE</scope>
    <source>
        <strain evidence="13">Fish Creek</strain>
    </source>
</reference>
<evidence type="ECO:0000256" key="8">
    <source>
        <dbReference type="ARBA" id="ARBA00023306"/>
    </source>
</evidence>
<dbReference type="Pfam" id="PF03801">
    <property type="entry name" value="Ndc80_HEC"/>
    <property type="match status" value="1"/>
</dbReference>
<evidence type="ECO:0000256" key="11">
    <source>
        <dbReference type="SAM" id="Coils"/>
    </source>
</evidence>
<evidence type="ECO:0000256" key="6">
    <source>
        <dbReference type="ARBA" id="ARBA00023054"/>
    </source>
</evidence>
<dbReference type="Proteomes" id="UP000244803">
    <property type="component" value="Chromosome 1"/>
</dbReference>
<keyword evidence="8 10" id="KW-0131">Cell cycle</keyword>
<dbReference type="InterPro" id="IPR005550">
    <property type="entry name" value="Kinetochore_Ndc80"/>
</dbReference>
<dbReference type="GO" id="GO:0031262">
    <property type="term" value="C:Ndc80 complex"/>
    <property type="evidence" value="ECO:0007669"/>
    <property type="project" value="UniProtKB-UniRule"/>
</dbReference>
<comment type="function">
    <text evidence="10">Acts as a component of the essential kinetochore-associated NDC80 complex, which is required for chromosome segregation and spindle checkpoint activity.</text>
</comment>
<feature type="coiled-coil region" evidence="11">
    <location>
        <begin position="184"/>
        <end position="235"/>
    </location>
</feature>
<keyword evidence="5 10" id="KW-0995">Kinetochore</keyword>
<keyword evidence="9 10" id="KW-0137">Centromere</keyword>
<feature type="coiled-coil region" evidence="11">
    <location>
        <begin position="404"/>
        <end position="434"/>
    </location>
</feature>
<evidence type="ECO:0000256" key="9">
    <source>
        <dbReference type="ARBA" id="ARBA00023328"/>
    </source>
</evidence>
<dbReference type="OrthoDB" id="538223at2759"/>
<evidence type="ECO:0000256" key="1">
    <source>
        <dbReference type="ARBA" id="ARBA00007050"/>
    </source>
</evidence>
<gene>
    <name evidence="13" type="ORF">MACJ_000177</name>
</gene>
<keyword evidence="4 10" id="KW-0498">Mitosis</keyword>
<dbReference type="AlphaFoldDB" id="A0A976QUD2"/>
<keyword evidence="6 11" id="KW-0175">Coiled coil</keyword>
<sequence length="528" mass="61274">MSTKKVISRKECVSVILNFLAWKDYHPCSEKDLLKSPPLNVLLNIWNFLFRLIDSNVNITKENMAVEVPKFYNEFGYPHTMKTSHLRTPTAEHQWESNLVALTWLCKLLLYEHQNFDKEFENKTMLRQTDSYLFNPASKMNIKNTLTSMTITDLTNKHFQFYIKSEETGKSIANDVDAQLSTIIAKLQSSVDSKKSELETLRSNSVQMQNDIEEFERLKERVSTLSLELSQIETLNENIRDYCTRLKRELDSSKHILNEETNYLLELESKNKEINDMMKTKIDGNDIRGLNMTINELKISLSNSVKNIKELEMEIPTLSSNVTSTKHNLAKSLSSVSKTYQLIMNSLSTHGIDVSYWKKLDRLLKSVDDHSVDKLLSITDDCLKIVDETLVSETLTFKNESEVKIQHNETLSDLEKNEKLLKEEIAELQAKESEYFKSSLFNKEKSQIISETDYIVSIIKSTAKDEMENSKRELENATDDLQQAHKRLSEEKFQAKSKLNRYLNNIKELVEKVESYKSRNCNMMKESV</sequence>
<feature type="coiled-coil region" evidence="11">
    <location>
        <begin position="460"/>
        <end position="519"/>
    </location>
</feature>
<protein>
    <recommendedName>
        <fullName evidence="10">Kinetochore protein NDC80</fullName>
    </recommendedName>
</protein>
<name>A0A976QUD2_THEOR</name>
<organism evidence="13 14">
    <name type="scientific">Theileria orientalis</name>
    <dbReference type="NCBI Taxonomy" id="68886"/>
    <lineage>
        <taxon>Eukaryota</taxon>
        <taxon>Sar</taxon>
        <taxon>Alveolata</taxon>
        <taxon>Apicomplexa</taxon>
        <taxon>Aconoidasida</taxon>
        <taxon>Piroplasmida</taxon>
        <taxon>Theileriidae</taxon>
        <taxon>Theileria</taxon>
    </lineage>
</organism>
<proteinExistence type="inferred from homology"/>
<evidence type="ECO:0000313" key="14">
    <source>
        <dbReference type="Proteomes" id="UP000244803"/>
    </source>
</evidence>
<evidence type="ECO:0000259" key="12">
    <source>
        <dbReference type="Pfam" id="PF03801"/>
    </source>
</evidence>
<keyword evidence="7 10" id="KW-0539">Nucleus</keyword>
<dbReference type="GO" id="GO:0051315">
    <property type="term" value="P:attachment of mitotic spindle microtubules to kinetochore"/>
    <property type="evidence" value="ECO:0007669"/>
    <property type="project" value="UniProtKB-UniRule"/>
</dbReference>
<evidence type="ECO:0000313" key="13">
    <source>
        <dbReference type="EMBL" id="UKJ87737.2"/>
    </source>
</evidence>